<dbReference type="GO" id="GO:0016705">
    <property type="term" value="F:oxidoreductase activity, acting on paired donors, with incorporation or reduction of molecular oxygen"/>
    <property type="evidence" value="ECO:0007669"/>
    <property type="project" value="InterPro"/>
</dbReference>
<dbReference type="GO" id="GO:0020037">
    <property type="term" value="F:heme binding"/>
    <property type="evidence" value="ECO:0007669"/>
    <property type="project" value="InterPro"/>
</dbReference>
<evidence type="ECO:0000256" key="2">
    <source>
        <dbReference type="SAM" id="MobiDB-lite"/>
    </source>
</evidence>
<evidence type="ECO:0008006" key="5">
    <source>
        <dbReference type="Google" id="ProtNLM"/>
    </source>
</evidence>
<dbReference type="GO" id="GO:0005506">
    <property type="term" value="F:iron ion binding"/>
    <property type="evidence" value="ECO:0007669"/>
    <property type="project" value="InterPro"/>
</dbReference>
<dbReference type="AlphaFoldDB" id="A0A9W7DVK3"/>
<gene>
    <name evidence="3" type="ORF">TrRE_jg2838</name>
</gene>
<dbReference type="InterPro" id="IPR001128">
    <property type="entry name" value="Cyt_P450"/>
</dbReference>
<dbReference type="Proteomes" id="UP001165082">
    <property type="component" value="Unassembled WGS sequence"/>
</dbReference>
<dbReference type="SUPFAM" id="SSF48264">
    <property type="entry name" value="Cytochrome P450"/>
    <property type="match status" value="1"/>
</dbReference>
<proteinExistence type="inferred from homology"/>
<keyword evidence="4" id="KW-1185">Reference proteome</keyword>
<protein>
    <recommendedName>
        <fullName evidence="5">Cytochrome P450</fullName>
    </recommendedName>
</protein>
<dbReference type="Pfam" id="PF00067">
    <property type="entry name" value="p450"/>
    <property type="match status" value="1"/>
</dbReference>
<comment type="caution">
    <text evidence="3">The sequence shown here is derived from an EMBL/GenBank/DDBJ whole genome shotgun (WGS) entry which is preliminary data.</text>
</comment>
<dbReference type="PRINTS" id="PR00385">
    <property type="entry name" value="P450"/>
</dbReference>
<dbReference type="CDD" id="cd00302">
    <property type="entry name" value="cytochrome_P450"/>
    <property type="match status" value="1"/>
</dbReference>
<evidence type="ECO:0000313" key="4">
    <source>
        <dbReference type="Proteomes" id="UP001165082"/>
    </source>
</evidence>
<dbReference type="EMBL" id="BRXZ01002246">
    <property type="protein sequence ID" value="GMH57949.1"/>
    <property type="molecule type" value="Genomic_DNA"/>
</dbReference>
<dbReference type="Gene3D" id="1.10.630.10">
    <property type="entry name" value="Cytochrome P450"/>
    <property type="match status" value="2"/>
</dbReference>
<feature type="region of interest" description="Disordered" evidence="2">
    <location>
        <begin position="385"/>
        <end position="411"/>
    </location>
</feature>
<dbReference type="InterPro" id="IPR036396">
    <property type="entry name" value="Cyt_P450_sf"/>
</dbReference>
<accession>A0A9W7DVK3</accession>
<dbReference type="GO" id="GO:0004497">
    <property type="term" value="F:monooxygenase activity"/>
    <property type="evidence" value="ECO:0007669"/>
    <property type="project" value="InterPro"/>
</dbReference>
<evidence type="ECO:0000313" key="3">
    <source>
        <dbReference type="EMBL" id="GMH57949.1"/>
    </source>
</evidence>
<dbReference type="PANTHER" id="PTHR24305">
    <property type="entry name" value="CYTOCHROME P450"/>
    <property type="match status" value="1"/>
</dbReference>
<organism evidence="3 4">
    <name type="scientific">Triparma retinervis</name>
    <dbReference type="NCBI Taxonomy" id="2557542"/>
    <lineage>
        <taxon>Eukaryota</taxon>
        <taxon>Sar</taxon>
        <taxon>Stramenopiles</taxon>
        <taxon>Ochrophyta</taxon>
        <taxon>Bolidophyceae</taxon>
        <taxon>Parmales</taxon>
        <taxon>Triparmaceae</taxon>
        <taxon>Triparma</taxon>
    </lineage>
</organism>
<dbReference type="PANTHER" id="PTHR24305:SF166">
    <property type="entry name" value="CYTOCHROME P450 12A4, MITOCHONDRIAL-RELATED"/>
    <property type="match status" value="1"/>
</dbReference>
<reference evidence="3" key="1">
    <citation type="submission" date="2022-07" db="EMBL/GenBank/DDBJ databases">
        <title>Genome analysis of Parmales, a sister group of diatoms, reveals the evolutionary specialization of diatoms from phago-mixotrophs to photoautotrophs.</title>
        <authorList>
            <person name="Ban H."/>
            <person name="Sato S."/>
            <person name="Yoshikawa S."/>
            <person name="Kazumasa Y."/>
            <person name="Nakamura Y."/>
            <person name="Ichinomiya M."/>
            <person name="Saitoh K."/>
            <person name="Sato N."/>
            <person name="Blanc-Mathieu R."/>
            <person name="Endo H."/>
            <person name="Kuwata A."/>
            <person name="Ogata H."/>
        </authorList>
    </citation>
    <scope>NUCLEOTIDE SEQUENCE</scope>
</reference>
<evidence type="ECO:0000256" key="1">
    <source>
        <dbReference type="ARBA" id="ARBA00010617"/>
    </source>
</evidence>
<dbReference type="OrthoDB" id="6480556at2759"/>
<name>A0A9W7DVK3_9STRA</name>
<dbReference type="InterPro" id="IPR050121">
    <property type="entry name" value="Cytochrome_P450_monoxygenase"/>
</dbReference>
<sequence length="411" mass="45003">MSVTKIVTTINGKTFNGKTLNGKTLSSQPSITAVLTSRVHGGRKGEEYGHFKETLFGESVFTDATDGPSNRGKRKLLKRCFFAGPQLSSIEAAVDSVWEALSPSLNGRVKSLAWAQEFSLDFITLYLSGLTRSSVSALGIGGGRRAFLRAASSLRTEVLKVARDPAYRILPSRAYYKLTGRGREVRRLSNVCKGYARSVCRERLPSSPLSAMLLGPDASGSPPDGYQVDEVTTLLFAGTDTTSSSLAWLIGDASGGGDQEEAGGEGGREKREWMVRESARLHPPAPFVVRRVGRGEEVGGRRALRDVEAVCWINAAGRDEGVYGKDAGEWNWRRWREPREGMGELMTFAKGARNCLGQAVGRRVVRRVFERMVEEKRWTKLGGKEIEEGGGFTDTPEKGGWAKFEDRKDVA</sequence>
<comment type="similarity">
    <text evidence="1">Belongs to the cytochrome P450 family.</text>
</comment>